<accession>A0A240E5J8</accession>
<dbReference type="Proteomes" id="UP000219042">
    <property type="component" value="Unassembled WGS sequence"/>
</dbReference>
<proteinExistence type="predicted"/>
<reference evidence="3" key="1">
    <citation type="submission" date="2016-09" db="EMBL/GenBank/DDBJ databases">
        <authorList>
            <person name="Varghese N."/>
            <person name="Submissions S."/>
        </authorList>
    </citation>
    <scope>NUCLEOTIDE SEQUENCE [LARGE SCALE GENOMIC DNA]</scope>
    <source>
        <strain evidence="3">ANC 4466</strain>
    </source>
</reference>
<dbReference type="RefSeq" id="WP_097078153.1">
    <property type="nucleotide sequence ID" value="NZ_BAABHT010000010.1"/>
</dbReference>
<evidence type="ECO:0000256" key="1">
    <source>
        <dbReference type="SAM" id="Phobius"/>
    </source>
</evidence>
<organism evidence="2 3">
    <name type="scientific">Acinetobacter puyangensis</name>
    <dbReference type="NCBI Taxonomy" id="1096779"/>
    <lineage>
        <taxon>Bacteria</taxon>
        <taxon>Pseudomonadati</taxon>
        <taxon>Pseudomonadota</taxon>
        <taxon>Gammaproteobacteria</taxon>
        <taxon>Moraxellales</taxon>
        <taxon>Moraxellaceae</taxon>
        <taxon>Acinetobacter</taxon>
    </lineage>
</organism>
<protein>
    <submittedName>
        <fullName evidence="2">Uncharacterized protein</fullName>
    </submittedName>
</protein>
<dbReference type="InterPro" id="IPR024079">
    <property type="entry name" value="MetalloPept_cat_dom_sf"/>
</dbReference>
<name>A0A240E5J8_9GAMM</name>
<keyword evidence="3" id="KW-1185">Reference proteome</keyword>
<gene>
    <name evidence="2" type="ORF">SAMN05421731_10212</name>
</gene>
<evidence type="ECO:0000313" key="2">
    <source>
        <dbReference type="EMBL" id="SNX43856.1"/>
    </source>
</evidence>
<keyword evidence="1" id="KW-1133">Transmembrane helix</keyword>
<feature type="transmembrane region" description="Helical" evidence="1">
    <location>
        <begin position="5"/>
        <end position="22"/>
    </location>
</feature>
<keyword evidence="1" id="KW-0472">Membrane</keyword>
<dbReference type="SUPFAM" id="SSF55486">
    <property type="entry name" value="Metalloproteases ('zincins'), catalytic domain"/>
    <property type="match status" value="1"/>
</dbReference>
<dbReference type="AlphaFoldDB" id="A0A240E5J8"/>
<evidence type="ECO:0000313" key="3">
    <source>
        <dbReference type="Proteomes" id="UP000219042"/>
    </source>
</evidence>
<keyword evidence="1" id="KW-0812">Transmembrane</keyword>
<dbReference type="Gene3D" id="3.40.390.10">
    <property type="entry name" value="Collagenase (Catalytic Domain)"/>
    <property type="match status" value="1"/>
</dbReference>
<dbReference type="OrthoDB" id="6701772at2"/>
<dbReference type="EMBL" id="OANT01000002">
    <property type="protein sequence ID" value="SNX43856.1"/>
    <property type="molecule type" value="Genomic_DNA"/>
</dbReference>
<sequence>MLKKLINFIIVLISFYGVNIYANEIKTFDLHFVVITNNPDAKTKVNLNQLYEEVNVLNKYFVKEDRSSIVNFRFKSASLYNDIKSSTCHLVDLGDAMQPFNLENAATLFNDCTDLNVRDKNAINIYIFDEYSDSKGFNSINSYGKRNSNKPFIFLDWKRLNHTTQSPEEHEMGHAFGLSHVCVPGATINSSTNIMASASCGLGSGGKRDIGFDASQVQTILHYVPLIEAKLASQ</sequence>
<dbReference type="GO" id="GO:0008237">
    <property type="term" value="F:metallopeptidase activity"/>
    <property type="evidence" value="ECO:0007669"/>
    <property type="project" value="InterPro"/>
</dbReference>